<dbReference type="InterPro" id="IPR050789">
    <property type="entry name" value="Diverse_Enzym_Activities"/>
</dbReference>
<dbReference type="InterPro" id="IPR012338">
    <property type="entry name" value="Beta-lactam/transpept-like"/>
</dbReference>
<gene>
    <name evidence="2" type="ORF">BN1221_04063c</name>
</gene>
<dbReference type="AlphaFoldDB" id="A0A0G4K0D7"/>
<dbReference type="PANTHER" id="PTHR43283">
    <property type="entry name" value="BETA-LACTAMASE-RELATED"/>
    <property type="match status" value="1"/>
</dbReference>
<evidence type="ECO:0000259" key="1">
    <source>
        <dbReference type="Pfam" id="PF00144"/>
    </source>
</evidence>
<keyword evidence="3" id="KW-1185">Reference proteome</keyword>
<proteinExistence type="predicted"/>
<evidence type="ECO:0000313" key="2">
    <source>
        <dbReference type="EMBL" id="CPR19976.1"/>
    </source>
</evidence>
<dbReference type="InterPro" id="IPR001466">
    <property type="entry name" value="Beta-lactam-related"/>
</dbReference>
<evidence type="ECO:0000313" key="3">
    <source>
        <dbReference type="Proteomes" id="UP000044377"/>
    </source>
</evidence>
<dbReference type="PANTHER" id="PTHR43283:SF3">
    <property type="entry name" value="BETA-LACTAMASE FAMILY PROTEIN (AFU_ORTHOLOGUE AFUA_5G07500)"/>
    <property type="match status" value="1"/>
</dbReference>
<organism evidence="2 3">
    <name type="scientific">Brenneria goodwinii</name>
    <dbReference type="NCBI Taxonomy" id="1109412"/>
    <lineage>
        <taxon>Bacteria</taxon>
        <taxon>Pseudomonadati</taxon>
        <taxon>Pseudomonadota</taxon>
        <taxon>Gammaproteobacteria</taxon>
        <taxon>Enterobacterales</taxon>
        <taxon>Pectobacteriaceae</taxon>
        <taxon>Brenneria</taxon>
    </lineage>
</organism>
<dbReference type="SMR" id="A0A0G4K0D7"/>
<protein>
    <submittedName>
        <fullName evidence="2">Beta-lactamase class C and other penicillin binding proteins</fullName>
    </submittedName>
</protein>
<dbReference type="Proteomes" id="UP000044377">
    <property type="component" value="Unassembled WGS sequence"/>
</dbReference>
<name>A0A0G4K0D7_9GAMM</name>
<dbReference type="SUPFAM" id="SSF56601">
    <property type="entry name" value="beta-lactamase/transpeptidase-like"/>
    <property type="match status" value="1"/>
</dbReference>
<reference evidence="3" key="1">
    <citation type="submission" date="2015-01" db="EMBL/GenBank/DDBJ databases">
        <authorList>
            <person name="Paterson Steve"/>
        </authorList>
    </citation>
    <scope>NUCLEOTIDE SEQUENCE [LARGE SCALE GENOMIC DNA]</scope>
    <source>
        <strain evidence="3">OBR1</strain>
    </source>
</reference>
<dbReference type="Pfam" id="PF00144">
    <property type="entry name" value="Beta-lactamase"/>
    <property type="match status" value="1"/>
</dbReference>
<sequence>MEQRSTSSGFPLSGLLALAMTGFIAIMTETLPSSPNSALSARLDAVIEQAIAEQRIVGAVVIVRRHGKDVYRGAAGLADRESGRPMTEATLFRLASVSKPIVATAAMALVAQGKLGLDEDIRRWLPDFQPRLANGEAPAITPRQLLSHTAGLSYRFHEQDDNGPYSRAGISDGMDDADITLAENVRRLASVPLSYQPGSSWEYSLAIDVLGAVIERVCGQPLGDAVRTLVTAPLHMDDTAFYTRDADRLATPYVNDTPAPHRLLEGEIVPFSEEAVGVRYSPNRAYNQRAYPSGGAGMIGTAGDVMTLLETLRQGGAPLLSAELVEEMGRDQTGGYAIPDAPGIGFGLGFSVLRDPAAANSPESVGTWRWGGVYGHSWFVDRQQGISVVALTNTLYEGMSGNFVTELRDAIYSAGLSGKK</sequence>
<dbReference type="STRING" id="1109412.BN1221_04063c"/>
<dbReference type="EMBL" id="CGIG01000001">
    <property type="protein sequence ID" value="CPR19976.1"/>
    <property type="molecule type" value="Genomic_DNA"/>
</dbReference>
<dbReference type="Gene3D" id="3.40.710.10">
    <property type="entry name" value="DD-peptidase/beta-lactamase superfamily"/>
    <property type="match status" value="1"/>
</dbReference>
<feature type="domain" description="Beta-lactamase-related" evidence="1">
    <location>
        <begin position="43"/>
        <end position="403"/>
    </location>
</feature>
<accession>A0A0G4K0D7</accession>